<feature type="compositionally biased region" description="Pro residues" evidence="1">
    <location>
        <begin position="723"/>
        <end position="734"/>
    </location>
</feature>
<dbReference type="Proteomes" id="UP001383192">
    <property type="component" value="Unassembled WGS sequence"/>
</dbReference>
<organism evidence="4 5">
    <name type="scientific">Paramarasmius palmivorus</name>
    <dbReference type="NCBI Taxonomy" id="297713"/>
    <lineage>
        <taxon>Eukaryota</taxon>
        <taxon>Fungi</taxon>
        <taxon>Dikarya</taxon>
        <taxon>Basidiomycota</taxon>
        <taxon>Agaricomycotina</taxon>
        <taxon>Agaricomycetes</taxon>
        <taxon>Agaricomycetidae</taxon>
        <taxon>Agaricales</taxon>
        <taxon>Marasmiineae</taxon>
        <taxon>Marasmiaceae</taxon>
        <taxon>Paramarasmius</taxon>
    </lineage>
</organism>
<feature type="region of interest" description="Disordered" evidence="1">
    <location>
        <begin position="224"/>
        <end position="339"/>
    </location>
</feature>
<feature type="chain" id="PRO_5043373397" evidence="3">
    <location>
        <begin position="19"/>
        <end position="1005"/>
    </location>
</feature>
<feature type="region of interest" description="Disordered" evidence="1">
    <location>
        <begin position="721"/>
        <end position="779"/>
    </location>
</feature>
<accession>A0AAW0CZQ2</accession>
<keyword evidence="5" id="KW-1185">Reference proteome</keyword>
<feature type="region of interest" description="Disordered" evidence="1">
    <location>
        <begin position="807"/>
        <end position="859"/>
    </location>
</feature>
<keyword evidence="3" id="KW-0732">Signal</keyword>
<proteinExistence type="predicted"/>
<feature type="compositionally biased region" description="Polar residues" evidence="1">
    <location>
        <begin position="675"/>
        <end position="687"/>
    </location>
</feature>
<feature type="signal peptide" evidence="3">
    <location>
        <begin position="1"/>
        <end position="18"/>
    </location>
</feature>
<protein>
    <submittedName>
        <fullName evidence="4">Uncharacterized protein</fullName>
    </submittedName>
</protein>
<feature type="region of interest" description="Disordered" evidence="1">
    <location>
        <begin position="199"/>
        <end position="218"/>
    </location>
</feature>
<evidence type="ECO:0000256" key="3">
    <source>
        <dbReference type="SAM" id="SignalP"/>
    </source>
</evidence>
<feature type="compositionally biased region" description="Pro residues" evidence="1">
    <location>
        <begin position="206"/>
        <end position="216"/>
    </location>
</feature>
<dbReference type="EMBL" id="JAYKXP010000028">
    <property type="protein sequence ID" value="KAK7043792.1"/>
    <property type="molecule type" value="Genomic_DNA"/>
</dbReference>
<feature type="compositionally biased region" description="Polar residues" evidence="1">
    <location>
        <begin position="310"/>
        <end position="336"/>
    </location>
</feature>
<gene>
    <name evidence="4" type="ORF">VNI00_008404</name>
</gene>
<keyword evidence="2" id="KW-1133">Transmembrane helix</keyword>
<evidence type="ECO:0000313" key="4">
    <source>
        <dbReference type="EMBL" id="KAK7043792.1"/>
    </source>
</evidence>
<evidence type="ECO:0000256" key="2">
    <source>
        <dbReference type="SAM" id="Phobius"/>
    </source>
</evidence>
<comment type="caution">
    <text evidence="4">The sequence shown here is derived from an EMBL/GenBank/DDBJ whole genome shotgun (WGS) entry which is preliminary data.</text>
</comment>
<keyword evidence="2" id="KW-0812">Transmembrane</keyword>
<sequence>MFVFWYLVLALWAVVACSKPLVLPVVGNDPAERVDHSSQGATASPQSDLILVLNTGSLQSEQDTLDNSPQPYLPSPPNLRRAVIPSTPEPDTTQLMDTPPLSSNGSLSVNLISPLPIYSSFFPVIAYSTLLAIIGFISVRIARWRNRRAHQGQVDAGGVELLPTNTSSISQRFKDLPVPPPLPYSAPHIPSKSASLTSLNSLVPRPTSPPLVPPWPQNRLSREYERPKSPLQHLGFSPGSKIKRRSTSLDLGHRKRNSSHGLAPTPLRRPFFISEPEPDHERLSYDQRYRDDDDDDDETTLIHLSPPHQRAQSHGQPLWRSTSDSNTLLPPLSSSHDAGEKTLIDYSSSLSFDKINPMPSPKQELSSGPAVSSHAPIWAFAAPETSAPSLPSTPPMKSALPLSSDEINLIDFSPKMKEKLLIDIGDAAPVGEVALSSHDKKETDKGYEGGDEEDEMDIAWGGGWSWEFAPSAPVTPKVGESFDKSPVSEEDDLVDTKSISETVFVGQPLSAVTMSSSTSTTDVPAFIKAEEVLETDIDTILDQERDLRIDGQEVQGESVVQVNENAQGHECEPTGPVLEPVPVLSGGDEEIHEHNDQHDFSGDKELQMIPQPESHSGEGNVPRYGAVSSVYDELIIPDEQSEDTYPPLPLSPSLSEQDVLPALSREDRSLDEETQSSQTDVSVGASQTVDAGVLGDITSTEDAVAPDLEKVIEPVTEMFPDPDLLPLPPVPVPAKSPQLEVMSRPPSPPGSSAPSPVSMQQTPTPPASPPSGNIALPPLSRSTSLANITNRPAWSVRAADMPPLGIHATNGLASKKSGDMGGAKNDENWESVKRRKVKEKGNPVKNSENEDTAQAEDAPKDVAEIKLDQSPKPEPTSPLASPMIPASSLPGSFPLEVPALVVPTTEAGGKADEPQLAPATSTASAVVKSASIDRSGRRTTTRSPIDIALAMQLRPGLGVGADPAWMVRFLMAMFGWFVVLISGSAGNEFGYAALGGAYVGARRRS</sequence>
<feature type="compositionally biased region" description="Low complexity" evidence="1">
    <location>
        <begin position="752"/>
        <end position="762"/>
    </location>
</feature>
<feature type="transmembrane region" description="Helical" evidence="2">
    <location>
        <begin position="117"/>
        <end position="139"/>
    </location>
</feature>
<evidence type="ECO:0000313" key="5">
    <source>
        <dbReference type="Proteomes" id="UP001383192"/>
    </source>
</evidence>
<keyword evidence="2" id="KW-0472">Membrane</keyword>
<feature type="region of interest" description="Disordered" evidence="1">
    <location>
        <begin position="475"/>
        <end position="494"/>
    </location>
</feature>
<name>A0AAW0CZQ2_9AGAR</name>
<feature type="region of interest" description="Disordered" evidence="1">
    <location>
        <begin position="666"/>
        <end position="687"/>
    </location>
</feature>
<evidence type="ECO:0000256" key="1">
    <source>
        <dbReference type="SAM" id="MobiDB-lite"/>
    </source>
</evidence>
<feature type="compositionally biased region" description="Basic and acidic residues" evidence="1">
    <location>
        <begin position="277"/>
        <end position="291"/>
    </location>
</feature>
<reference evidence="4 5" key="1">
    <citation type="submission" date="2024-01" db="EMBL/GenBank/DDBJ databases">
        <title>A draft genome for a cacao thread blight-causing isolate of Paramarasmius palmivorus.</title>
        <authorList>
            <person name="Baruah I.K."/>
            <person name="Bukari Y."/>
            <person name="Amoako-Attah I."/>
            <person name="Meinhardt L.W."/>
            <person name="Bailey B.A."/>
            <person name="Cohen S.P."/>
        </authorList>
    </citation>
    <scope>NUCLEOTIDE SEQUENCE [LARGE SCALE GENOMIC DNA]</scope>
    <source>
        <strain evidence="4 5">GH-12</strain>
    </source>
</reference>
<dbReference type="AlphaFoldDB" id="A0AAW0CZQ2"/>